<dbReference type="PANTHER" id="PTHR33359">
    <property type="entry name" value="MOLYBDOPTERIN SYNTHASE SULFUR CARRIER SUBUNIT"/>
    <property type="match status" value="1"/>
</dbReference>
<dbReference type="GO" id="GO:0000166">
    <property type="term" value="F:nucleotide binding"/>
    <property type="evidence" value="ECO:0007669"/>
    <property type="project" value="UniProtKB-KW"/>
</dbReference>
<reference evidence="4 5" key="1">
    <citation type="submission" date="2020-08" db="EMBL/GenBank/DDBJ databases">
        <title>The Agave Microbiome: Exploring the role of microbial communities in plant adaptations to desert environments.</title>
        <authorList>
            <person name="Partida-Martinez L.P."/>
        </authorList>
    </citation>
    <scope>NUCLEOTIDE SEQUENCE [LARGE SCALE GENOMIC DNA]</scope>
    <source>
        <strain evidence="4 5">AT2.18</strain>
    </source>
</reference>
<dbReference type="InterPro" id="IPR012675">
    <property type="entry name" value="Beta-grasp_dom_sf"/>
</dbReference>
<evidence type="ECO:0000313" key="5">
    <source>
        <dbReference type="Proteomes" id="UP000550501"/>
    </source>
</evidence>
<sequence>MEADLGVRVTVRFFAAARAAAGVESEMVELPAGATVDDLVAVLRRRDAGLAKVLARCSYLRDGVAVRDMATELGNAPTIDVLPPFAGG</sequence>
<dbReference type="AlphaFoldDB" id="A0A839QC26"/>
<comment type="caution">
    <text evidence="4">The sequence shown here is derived from an EMBL/GenBank/DDBJ whole genome shotgun (WGS) entry which is preliminary data.</text>
</comment>
<evidence type="ECO:0000313" key="4">
    <source>
        <dbReference type="EMBL" id="MBB2990802.1"/>
    </source>
</evidence>
<comment type="similarity">
    <text evidence="2">Belongs to the MoaD family.</text>
</comment>
<dbReference type="Gene3D" id="3.10.20.30">
    <property type="match status" value="1"/>
</dbReference>
<dbReference type="RefSeq" id="WP_183468060.1">
    <property type="nucleotide sequence ID" value="NZ_JACHVU010000004.1"/>
</dbReference>
<dbReference type="GO" id="GO:1990133">
    <property type="term" value="C:molybdopterin adenylyltransferase complex"/>
    <property type="evidence" value="ECO:0007669"/>
    <property type="project" value="TreeGrafter"/>
</dbReference>
<evidence type="ECO:0000256" key="2">
    <source>
        <dbReference type="ARBA" id="ARBA00024200"/>
    </source>
</evidence>
<dbReference type="GO" id="GO:0006777">
    <property type="term" value="P:Mo-molybdopterin cofactor biosynthetic process"/>
    <property type="evidence" value="ECO:0007669"/>
    <property type="project" value="InterPro"/>
</dbReference>
<dbReference type="EMBL" id="JACHVU010000004">
    <property type="protein sequence ID" value="MBB2990802.1"/>
    <property type="molecule type" value="Genomic_DNA"/>
</dbReference>
<keyword evidence="1" id="KW-0547">Nucleotide-binding</keyword>
<dbReference type="InterPro" id="IPR044672">
    <property type="entry name" value="MOCS2A"/>
</dbReference>
<dbReference type="Proteomes" id="UP000550501">
    <property type="component" value="Unassembled WGS sequence"/>
</dbReference>
<keyword evidence="5" id="KW-1185">Reference proteome</keyword>
<evidence type="ECO:0000256" key="3">
    <source>
        <dbReference type="ARBA" id="ARBA00024247"/>
    </source>
</evidence>
<dbReference type="Pfam" id="PF02597">
    <property type="entry name" value="ThiS"/>
    <property type="match status" value="1"/>
</dbReference>
<accession>A0A839QC26</accession>
<organism evidence="4 5">
    <name type="scientific">Mycolicibacterium iranicum</name>
    <name type="common">Mycobacterium iranicum</name>
    <dbReference type="NCBI Taxonomy" id="912594"/>
    <lineage>
        <taxon>Bacteria</taxon>
        <taxon>Bacillati</taxon>
        <taxon>Actinomycetota</taxon>
        <taxon>Actinomycetes</taxon>
        <taxon>Mycobacteriales</taxon>
        <taxon>Mycobacteriaceae</taxon>
        <taxon>Mycolicibacterium</taxon>
    </lineage>
</organism>
<dbReference type="SUPFAM" id="SSF54285">
    <property type="entry name" value="MoaD/ThiS"/>
    <property type="match status" value="1"/>
</dbReference>
<gene>
    <name evidence="4" type="ORF">FHR72_002275</name>
</gene>
<proteinExistence type="inferred from homology"/>
<dbReference type="PANTHER" id="PTHR33359:SF1">
    <property type="entry name" value="MOLYBDOPTERIN SYNTHASE SULFUR CARRIER SUBUNIT"/>
    <property type="match status" value="1"/>
</dbReference>
<dbReference type="InterPro" id="IPR016155">
    <property type="entry name" value="Mopterin_synth/thiamin_S_b"/>
</dbReference>
<evidence type="ECO:0000256" key="1">
    <source>
        <dbReference type="ARBA" id="ARBA00022741"/>
    </source>
</evidence>
<name>A0A839QC26_MYCIR</name>
<dbReference type="InterPro" id="IPR003749">
    <property type="entry name" value="ThiS/MoaD-like"/>
</dbReference>
<protein>
    <recommendedName>
        <fullName evidence="3">Molybdopterin synthase sulfur carrier subunit</fullName>
    </recommendedName>
</protein>
<dbReference type="CDD" id="cd17040">
    <property type="entry name" value="Ubl_MoaD_like"/>
    <property type="match status" value="1"/>
</dbReference>